<dbReference type="GO" id="GO:0005737">
    <property type="term" value="C:cytoplasm"/>
    <property type="evidence" value="ECO:0007669"/>
    <property type="project" value="UniProtKB-SubCell"/>
</dbReference>
<evidence type="ECO:0000256" key="8">
    <source>
        <dbReference type="PROSITE-ProRule" id="PRU00855"/>
    </source>
</evidence>
<dbReference type="GO" id="GO:0008270">
    <property type="term" value="F:zinc ion binding"/>
    <property type="evidence" value="ECO:0007669"/>
    <property type="project" value="UniProtKB-KW"/>
</dbReference>
<dbReference type="Gene3D" id="4.10.60.30">
    <property type="entry name" value="Nanos, RNA-binding domain"/>
    <property type="match status" value="1"/>
</dbReference>
<comment type="subcellular location">
    <subcellularLocation>
        <location evidence="1">Cytoplasm</location>
    </subcellularLocation>
</comment>
<keyword evidence="7 8" id="KW-0694">RNA-binding</keyword>
<evidence type="ECO:0000256" key="1">
    <source>
        <dbReference type="ARBA" id="ARBA00004496"/>
    </source>
</evidence>
<evidence type="ECO:0000313" key="10">
    <source>
        <dbReference type="EMBL" id="CAF4881744.1"/>
    </source>
</evidence>
<dbReference type="PROSITE" id="PS51522">
    <property type="entry name" value="ZF_NANOS"/>
    <property type="match status" value="1"/>
</dbReference>
<evidence type="ECO:0000256" key="5">
    <source>
        <dbReference type="ARBA" id="ARBA00022833"/>
    </source>
</evidence>
<evidence type="ECO:0000256" key="7">
    <source>
        <dbReference type="ARBA" id="ARBA00022884"/>
    </source>
</evidence>
<dbReference type="GO" id="GO:0006417">
    <property type="term" value="P:regulation of translation"/>
    <property type="evidence" value="ECO:0007669"/>
    <property type="project" value="UniProtKB-UniRule"/>
</dbReference>
<dbReference type="InterPro" id="IPR024161">
    <property type="entry name" value="Znf_nanos-typ"/>
</dbReference>
<keyword evidence="11" id="KW-1185">Reference proteome</keyword>
<protein>
    <recommendedName>
        <fullName evidence="9">Nanos-type domain-containing protein</fullName>
    </recommendedName>
</protein>
<dbReference type="GO" id="GO:0003723">
    <property type="term" value="F:RNA binding"/>
    <property type="evidence" value="ECO:0007669"/>
    <property type="project" value="UniProtKB-UniRule"/>
</dbReference>
<proteinExistence type="inferred from homology"/>
<dbReference type="PANTHER" id="PTHR12887">
    <property type="entry name" value="NANOS PROTEIN"/>
    <property type="match status" value="1"/>
</dbReference>
<feature type="domain" description="Nanos-type" evidence="9">
    <location>
        <begin position="184"/>
        <end position="238"/>
    </location>
</feature>
<gene>
    <name evidence="10" type="ORF">PMACD_LOCUS9674</name>
</gene>
<keyword evidence="5" id="KW-0862">Zinc</keyword>
<keyword evidence="3" id="KW-0479">Metal-binding</keyword>
<evidence type="ECO:0000256" key="6">
    <source>
        <dbReference type="ARBA" id="ARBA00022845"/>
    </source>
</evidence>
<keyword evidence="2" id="KW-0963">Cytoplasm</keyword>
<dbReference type="Pfam" id="PF05741">
    <property type="entry name" value="zf-nanos"/>
    <property type="match status" value="1"/>
</dbReference>
<evidence type="ECO:0000256" key="4">
    <source>
        <dbReference type="ARBA" id="ARBA00022771"/>
    </source>
</evidence>
<dbReference type="AlphaFoldDB" id="A0A821TV58"/>
<keyword evidence="4 8" id="KW-0863">Zinc-finger</keyword>
<organism evidence="10 11">
    <name type="scientific">Pieris macdunnoughi</name>
    <dbReference type="NCBI Taxonomy" id="345717"/>
    <lineage>
        <taxon>Eukaryota</taxon>
        <taxon>Metazoa</taxon>
        <taxon>Ecdysozoa</taxon>
        <taxon>Arthropoda</taxon>
        <taxon>Hexapoda</taxon>
        <taxon>Insecta</taxon>
        <taxon>Pterygota</taxon>
        <taxon>Neoptera</taxon>
        <taxon>Endopterygota</taxon>
        <taxon>Lepidoptera</taxon>
        <taxon>Glossata</taxon>
        <taxon>Ditrysia</taxon>
        <taxon>Papilionoidea</taxon>
        <taxon>Pieridae</taxon>
        <taxon>Pierinae</taxon>
        <taxon>Pieris</taxon>
    </lineage>
</organism>
<keyword evidence="6 8" id="KW-0810">Translation regulation</keyword>
<comment type="caution">
    <text evidence="10">The sequence shown here is derived from an EMBL/GenBank/DDBJ whole genome shotgun (WGS) entry which is preliminary data.</text>
</comment>
<name>A0A821TV58_9NEOP</name>
<dbReference type="InterPro" id="IPR038129">
    <property type="entry name" value="Nanos_sf"/>
</dbReference>
<dbReference type="InterPro" id="IPR008705">
    <property type="entry name" value="Nanos/Xcar2"/>
</dbReference>
<dbReference type="OrthoDB" id="10010129at2759"/>
<comment type="similarity">
    <text evidence="8">Belongs to the nanos family.</text>
</comment>
<dbReference type="EMBL" id="CAJOBZ010000027">
    <property type="protein sequence ID" value="CAF4881744.1"/>
    <property type="molecule type" value="Genomic_DNA"/>
</dbReference>
<evidence type="ECO:0000259" key="9">
    <source>
        <dbReference type="PROSITE" id="PS51522"/>
    </source>
</evidence>
<evidence type="ECO:0000256" key="2">
    <source>
        <dbReference type="ARBA" id="ARBA00022490"/>
    </source>
</evidence>
<evidence type="ECO:0000313" key="11">
    <source>
        <dbReference type="Proteomes" id="UP000663880"/>
    </source>
</evidence>
<accession>A0A821TV58</accession>
<sequence length="300" mass="33868">MMPNYVEERSIVMATEIINTFAPGSTVPMINHTGTQFSPDAVPFQSRNTSGYMNKMEPQIADQDAIPSTSGAFNGFTNDFSKINVNEQPENQIKTDLDDKSGAESTAGLNGISDDSDIFSFLNTDNLDLVEQCLSTANYYVSMLTRDQRNVLRSIRPNILYAFLVEVAKIRNERQRLQRQVIDECAFCKNNGENEEFYLSHVLKDSRGRVLCPVLRAFRCPRCGATGDRAHTIKYCHHRSTDGFDRNGYIPRRRGHSPPPSVTLGFSRIAEARRMVGVNTEEPLYSQENFDNWFANNGIQ</sequence>
<reference evidence="10" key="1">
    <citation type="submission" date="2021-02" db="EMBL/GenBank/DDBJ databases">
        <authorList>
            <person name="Steward A R."/>
        </authorList>
    </citation>
    <scope>NUCLEOTIDE SEQUENCE</scope>
</reference>
<evidence type="ECO:0000256" key="3">
    <source>
        <dbReference type="ARBA" id="ARBA00022723"/>
    </source>
</evidence>
<dbReference type="Proteomes" id="UP000663880">
    <property type="component" value="Unassembled WGS sequence"/>
</dbReference>